<evidence type="ECO:0008006" key="3">
    <source>
        <dbReference type="Google" id="ProtNLM"/>
    </source>
</evidence>
<dbReference type="SUPFAM" id="SSF56112">
    <property type="entry name" value="Protein kinase-like (PK-like)"/>
    <property type="match status" value="1"/>
</dbReference>
<reference evidence="1 2" key="1">
    <citation type="submission" date="2020-10" db="EMBL/GenBank/DDBJ databases">
        <title>Wide distribution of Phycisphaera-like planctomycetes from WD2101 soil group in peatlands and genome analysis of the first cultivated representative.</title>
        <authorList>
            <person name="Dedysh S.N."/>
            <person name="Beletsky A.V."/>
            <person name="Ivanova A."/>
            <person name="Kulichevskaya I.S."/>
            <person name="Suzina N.E."/>
            <person name="Philippov D.A."/>
            <person name="Rakitin A.L."/>
            <person name="Mardanov A.V."/>
            <person name="Ravin N.V."/>
        </authorList>
    </citation>
    <scope>NUCLEOTIDE SEQUENCE [LARGE SCALE GENOMIC DNA]</scope>
    <source>
        <strain evidence="1 2">M1803</strain>
    </source>
</reference>
<organism evidence="1 2">
    <name type="scientific">Humisphaera borealis</name>
    <dbReference type="NCBI Taxonomy" id="2807512"/>
    <lineage>
        <taxon>Bacteria</taxon>
        <taxon>Pseudomonadati</taxon>
        <taxon>Planctomycetota</taxon>
        <taxon>Phycisphaerae</taxon>
        <taxon>Tepidisphaerales</taxon>
        <taxon>Tepidisphaeraceae</taxon>
        <taxon>Humisphaera</taxon>
    </lineage>
</organism>
<dbReference type="RefSeq" id="WP_206290673.1">
    <property type="nucleotide sequence ID" value="NZ_CP063458.1"/>
</dbReference>
<keyword evidence="2" id="KW-1185">Reference proteome</keyword>
<evidence type="ECO:0000313" key="2">
    <source>
        <dbReference type="Proteomes" id="UP000593765"/>
    </source>
</evidence>
<sequence length="266" mass="29897">MGLFDPNRDSFHVGPAYQTLMRELGLDARGVFDDRRILPWRKLPDRENCTLDEYIDGTKVRLHVKRYPRSASPTTADLEQAGYQLLVDAGIPAAPLVAWGVLTDGRSFTIWQDLTGFTPGDKLVEQGTAFESVVAPTAELAAKLHTAGLHHRDLYLCHFMIDPALLAAAGHVPAVQLIDTARVRRLPGWPLRRRWIVKDLSQFWYSTTKLSVTDDQRDRWLAIYAKERAVRPGSLRGSIVRKARAIRRHDASLNASQPSRNVSIPT</sequence>
<name>A0A7M2WQR2_9BACT</name>
<protein>
    <recommendedName>
        <fullName evidence="3">Lipopolysaccharide core heptose(I) kinase RfaP</fullName>
    </recommendedName>
</protein>
<dbReference type="EMBL" id="CP063458">
    <property type="protein sequence ID" value="QOV87763.1"/>
    <property type="molecule type" value="Genomic_DNA"/>
</dbReference>
<proteinExistence type="predicted"/>
<dbReference type="AlphaFoldDB" id="A0A7M2WQR2"/>
<evidence type="ECO:0000313" key="1">
    <source>
        <dbReference type="EMBL" id="QOV87763.1"/>
    </source>
</evidence>
<dbReference type="Proteomes" id="UP000593765">
    <property type="component" value="Chromosome"/>
</dbReference>
<dbReference type="Pfam" id="PF06293">
    <property type="entry name" value="Kdo"/>
    <property type="match status" value="1"/>
</dbReference>
<dbReference type="KEGG" id="hbs:IPV69_15895"/>
<gene>
    <name evidence="1" type="ORF">IPV69_15895</name>
</gene>
<accession>A0A7M2WQR2</accession>
<dbReference type="InterPro" id="IPR011009">
    <property type="entry name" value="Kinase-like_dom_sf"/>
</dbReference>